<dbReference type="RefSeq" id="WP_009849591.1">
    <property type="nucleotide sequence ID" value="NZ_DS022294.1"/>
</dbReference>
<gene>
    <name evidence="13" type="ORF">SPV1_10361</name>
</gene>
<keyword evidence="14" id="KW-1185">Reference proteome</keyword>
<organism evidence="13 14">
    <name type="scientific">Mariprofundus ferrooxydans PV-1</name>
    <dbReference type="NCBI Taxonomy" id="314345"/>
    <lineage>
        <taxon>Bacteria</taxon>
        <taxon>Pseudomonadati</taxon>
        <taxon>Pseudomonadota</taxon>
        <taxon>Candidatius Mariprofundia</taxon>
        <taxon>Mariprofundales</taxon>
        <taxon>Mariprofundaceae</taxon>
        <taxon>Mariprofundus</taxon>
    </lineage>
</organism>
<evidence type="ECO:0000256" key="5">
    <source>
        <dbReference type="ARBA" id="ARBA00022475"/>
    </source>
</evidence>
<evidence type="ECO:0000256" key="12">
    <source>
        <dbReference type="SAM" id="MobiDB-lite"/>
    </source>
</evidence>
<dbReference type="OrthoDB" id="5298030at2"/>
<dbReference type="InterPro" id="IPR004692">
    <property type="entry name" value="SecG"/>
</dbReference>
<evidence type="ECO:0000313" key="13">
    <source>
        <dbReference type="EMBL" id="EAU53393.1"/>
    </source>
</evidence>
<dbReference type="GO" id="GO:0043952">
    <property type="term" value="P:protein transport by the Sec complex"/>
    <property type="evidence" value="ECO:0007669"/>
    <property type="project" value="TreeGrafter"/>
</dbReference>
<dbReference type="GO" id="GO:0009306">
    <property type="term" value="P:protein secretion"/>
    <property type="evidence" value="ECO:0007669"/>
    <property type="project" value="UniProtKB-UniRule"/>
</dbReference>
<feature type="transmembrane region" description="Helical" evidence="11">
    <location>
        <begin position="51"/>
        <end position="73"/>
    </location>
</feature>
<keyword evidence="5 11" id="KW-1003">Cell membrane</keyword>
<keyword evidence="4 11" id="KW-0813">Transport</keyword>
<dbReference type="GO" id="GO:0005886">
    <property type="term" value="C:plasma membrane"/>
    <property type="evidence" value="ECO:0007669"/>
    <property type="project" value="UniProtKB-SubCell"/>
</dbReference>
<evidence type="ECO:0000256" key="10">
    <source>
        <dbReference type="ARBA" id="ARBA00023136"/>
    </source>
</evidence>
<evidence type="ECO:0000256" key="11">
    <source>
        <dbReference type="RuleBase" id="RU365087"/>
    </source>
</evidence>
<dbReference type="EMBL" id="AATS01000026">
    <property type="protein sequence ID" value="EAU53393.1"/>
    <property type="molecule type" value="Genomic_DNA"/>
</dbReference>
<evidence type="ECO:0000256" key="1">
    <source>
        <dbReference type="ARBA" id="ARBA00004651"/>
    </source>
</evidence>
<comment type="similarity">
    <text evidence="2 11">Belongs to the SecG family.</text>
</comment>
<evidence type="ECO:0000256" key="6">
    <source>
        <dbReference type="ARBA" id="ARBA00022692"/>
    </source>
</evidence>
<dbReference type="Pfam" id="PF03840">
    <property type="entry name" value="SecG"/>
    <property type="match status" value="1"/>
</dbReference>
<dbReference type="PANTHER" id="PTHR34182">
    <property type="entry name" value="PROTEIN-EXPORT MEMBRANE PROTEIN SECG"/>
    <property type="match status" value="1"/>
</dbReference>
<evidence type="ECO:0000256" key="3">
    <source>
        <dbReference type="ARBA" id="ARBA00017876"/>
    </source>
</evidence>
<dbReference type="GO" id="GO:0015450">
    <property type="term" value="F:protein-transporting ATPase activity"/>
    <property type="evidence" value="ECO:0007669"/>
    <property type="project" value="UniProtKB-UniRule"/>
</dbReference>
<dbReference type="PANTHER" id="PTHR34182:SF1">
    <property type="entry name" value="PROTEIN-EXPORT MEMBRANE PROTEIN SECG"/>
    <property type="match status" value="1"/>
</dbReference>
<evidence type="ECO:0000256" key="4">
    <source>
        <dbReference type="ARBA" id="ARBA00022448"/>
    </source>
</evidence>
<accession>Q0EVS3</accession>
<feature type="region of interest" description="Disordered" evidence="12">
    <location>
        <begin position="85"/>
        <end position="127"/>
    </location>
</feature>
<dbReference type="FunCoup" id="Q0EVS3">
    <property type="interactions" value="233"/>
</dbReference>
<proteinExistence type="inferred from homology"/>
<dbReference type="InParanoid" id="Q0EVS3"/>
<evidence type="ECO:0000313" key="14">
    <source>
        <dbReference type="Proteomes" id="UP000005297"/>
    </source>
</evidence>
<dbReference type="GO" id="GO:0065002">
    <property type="term" value="P:intracellular protein transmembrane transport"/>
    <property type="evidence" value="ECO:0007669"/>
    <property type="project" value="TreeGrafter"/>
</dbReference>
<evidence type="ECO:0000256" key="9">
    <source>
        <dbReference type="ARBA" id="ARBA00023010"/>
    </source>
</evidence>
<dbReference type="NCBIfam" id="TIGR00810">
    <property type="entry name" value="secG"/>
    <property type="match status" value="1"/>
</dbReference>
<keyword evidence="9 11" id="KW-0811">Translocation</keyword>
<dbReference type="eggNOG" id="COG1314">
    <property type="taxonomic scope" value="Bacteria"/>
</dbReference>
<evidence type="ECO:0000256" key="7">
    <source>
        <dbReference type="ARBA" id="ARBA00022927"/>
    </source>
</evidence>
<comment type="caution">
    <text evidence="13">The sequence shown here is derived from an EMBL/GenBank/DDBJ whole genome shotgun (WGS) entry which is preliminary data.</text>
</comment>
<protein>
    <recommendedName>
        <fullName evidence="3 11">Protein-export membrane protein SecG</fullName>
    </recommendedName>
</protein>
<comment type="subcellular location">
    <subcellularLocation>
        <location evidence="1 11">Cell membrane</location>
        <topology evidence="1 11">Multi-pass membrane protein</topology>
    </subcellularLocation>
</comment>
<keyword evidence="7 11" id="KW-0653">Protein transport</keyword>
<reference evidence="13 14" key="1">
    <citation type="submission" date="2006-09" db="EMBL/GenBank/DDBJ databases">
        <authorList>
            <person name="Emerson D."/>
            <person name="Ferriera S."/>
            <person name="Johnson J."/>
            <person name="Kravitz S."/>
            <person name="Halpern A."/>
            <person name="Remington K."/>
            <person name="Beeson K."/>
            <person name="Tran B."/>
            <person name="Rogers Y.-H."/>
            <person name="Friedman R."/>
            <person name="Venter J.C."/>
        </authorList>
    </citation>
    <scope>NUCLEOTIDE SEQUENCE [LARGE SCALE GENOMIC DNA]</scope>
    <source>
        <strain evidence="13 14">PV-1</strain>
    </source>
</reference>
<keyword evidence="10 11" id="KW-0472">Membrane</keyword>
<dbReference type="PRINTS" id="PR01651">
    <property type="entry name" value="SECGEXPORT"/>
</dbReference>
<dbReference type="Proteomes" id="UP000005297">
    <property type="component" value="Unassembled WGS sequence"/>
</dbReference>
<keyword evidence="6 11" id="KW-0812">Transmembrane</keyword>
<evidence type="ECO:0000256" key="8">
    <source>
        <dbReference type="ARBA" id="ARBA00022989"/>
    </source>
</evidence>
<dbReference type="STRING" id="314344.AL013_07505"/>
<keyword evidence="8 11" id="KW-1133">Transmembrane helix</keyword>
<comment type="caution">
    <text evidence="11">Lacks conserved residue(s) required for the propagation of feature annotation.</text>
</comment>
<sequence>MTTILIIVHVLVALLLIGTVLVQRGQGADMGVSFGGGGAQTLFGSRGSGSFLGKLTGGLAAAFMLTSLTLAFFSQQQTGSVVDRSLAGQATPIQQPAGTPQQEGFDPSKLKSDAPASAPADKLPSAE</sequence>
<dbReference type="HOGENOM" id="CLU_094156_2_0_0"/>
<dbReference type="AlphaFoldDB" id="Q0EVS3"/>
<evidence type="ECO:0000256" key="2">
    <source>
        <dbReference type="ARBA" id="ARBA00008445"/>
    </source>
</evidence>
<comment type="function">
    <text evidence="11">Involved in protein export. Participates in an early event of protein translocation.</text>
</comment>
<name>Q0EVS3_9PROT</name>
<feature type="compositionally biased region" description="Polar residues" evidence="12">
    <location>
        <begin position="91"/>
        <end position="102"/>
    </location>
</feature>